<dbReference type="SMR" id="A0A0M5J977"/>
<protein>
    <submittedName>
        <fullName evidence="1">CG4788</fullName>
    </submittedName>
</protein>
<evidence type="ECO:0000313" key="1">
    <source>
        <dbReference type="EMBL" id="ALC39306.1"/>
    </source>
</evidence>
<dbReference type="Proteomes" id="UP000494163">
    <property type="component" value="Chromosome 2L"/>
</dbReference>
<proteinExistence type="predicted"/>
<accession>A0A0M5J977</accession>
<dbReference type="OMA" id="HVINYVL"/>
<evidence type="ECO:0000313" key="2">
    <source>
        <dbReference type="Proteomes" id="UP000494163"/>
    </source>
</evidence>
<reference evidence="1 2" key="1">
    <citation type="submission" date="2015-08" db="EMBL/GenBank/DDBJ databases">
        <title>Ancestral chromatin configuration constrains chromatin evolution on differentiating sex chromosomes in Drosophila.</title>
        <authorList>
            <person name="Zhou Q."/>
            <person name="Bachtrog D."/>
        </authorList>
    </citation>
    <scope>NUCLEOTIDE SEQUENCE [LARGE SCALE GENOMIC DNA]</scope>
    <source>
        <tissue evidence="1">Whole larvae</tissue>
    </source>
</reference>
<dbReference type="AlphaFoldDB" id="A0A0M5J977"/>
<dbReference type="EMBL" id="CP012523">
    <property type="protein sequence ID" value="ALC39306.1"/>
    <property type="molecule type" value="Genomic_DNA"/>
</dbReference>
<name>A0A0M5J977_DROBS</name>
<keyword evidence="2" id="KW-1185">Reference proteome</keyword>
<organism evidence="1 2">
    <name type="scientific">Drosophila busckii</name>
    <name type="common">Fruit fly</name>
    <dbReference type="NCBI Taxonomy" id="30019"/>
    <lineage>
        <taxon>Eukaryota</taxon>
        <taxon>Metazoa</taxon>
        <taxon>Ecdysozoa</taxon>
        <taxon>Arthropoda</taxon>
        <taxon>Hexapoda</taxon>
        <taxon>Insecta</taxon>
        <taxon>Pterygota</taxon>
        <taxon>Neoptera</taxon>
        <taxon>Endopterygota</taxon>
        <taxon>Diptera</taxon>
        <taxon>Brachycera</taxon>
        <taxon>Muscomorpha</taxon>
        <taxon>Ephydroidea</taxon>
        <taxon>Drosophilidae</taxon>
        <taxon>Drosophila</taxon>
    </lineage>
</organism>
<dbReference type="OrthoDB" id="7779943at2759"/>
<gene>
    <name evidence="1" type="ORF">Dbus_chr2Lg1391</name>
</gene>
<sequence length="242" mass="25501">MSASTTNAAASAAAAAAAATERKSELRACSTRNCQVNKYVEVTKRKCAQFVTKPYIMSRPLVVNGKGKTSIFQVGGDEGYLENVAALASTTGSENIRPIYRIKPGTHAHVINYVFIDEGSESMEKAKSEDQEAMRLLQESQRESATAKLLKLITTHKGGGAVAAPVTAPASAVPSTTAIASAAVAPPPPPPLVANSSAHVTTPQLHPNLAIASVEGADVSRLQEENIRLRQLLSRLNATQRS</sequence>
<dbReference type="STRING" id="30019.A0A0M5J977"/>